<proteinExistence type="predicted"/>
<evidence type="ECO:0000256" key="2">
    <source>
        <dbReference type="ARBA" id="ARBA00023125"/>
    </source>
</evidence>
<dbReference type="RefSeq" id="WP_002684917.1">
    <property type="nucleotide sequence ID" value="NZ_JH600070.1"/>
</dbReference>
<feature type="DNA-binding region" description="H-T-H motif" evidence="4">
    <location>
        <begin position="30"/>
        <end position="49"/>
    </location>
</feature>
<accession>I3CF04</accession>
<dbReference type="eggNOG" id="COG1309">
    <property type="taxonomic scope" value="Bacteria"/>
</dbReference>
<evidence type="ECO:0000256" key="4">
    <source>
        <dbReference type="PROSITE-ProRule" id="PRU00335"/>
    </source>
</evidence>
<dbReference type="GO" id="GO:0003677">
    <property type="term" value="F:DNA binding"/>
    <property type="evidence" value="ECO:0007669"/>
    <property type="project" value="UniProtKB-UniRule"/>
</dbReference>
<dbReference type="InterPro" id="IPR009057">
    <property type="entry name" value="Homeodomain-like_sf"/>
</dbReference>
<protein>
    <submittedName>
        <fullName evidence="6">Transcriptional regulator</fullName>
    </submittedName>
</protein>
<organism evidence="6 7">
    <name type="scientific">Beggiatoa alba B18LD</name>
    <dbReference type="NCBI Taxonomy" id="395493"/>
    <lineage>
        <taxon>Bacteria</taxon>
        <taxon>Pseudomonadati</taxon>
        <taxon>Pseudomonadota</taxon>
        <taxon>Gammaproteobacteria</taxon>
        <taxon>Thiotrichales</taxon>
        <taxon>Thiotrichaceae</taxon>
        <taxon>Beggiatoa</taxon>
    </lineage>
</organism>
<dbReference type="PROSITE" id="PS50977">
    <property type="entry name" value="HTH_TETR_2"/>
    <property type="match status" value="1"/>
</dbReference>
<dbReference type="PANTHER" id="PTHR47506">
    <property type="entry name" value="TRANSCRIPTIONAL REGULATORY PROTEIN"/>
    <property type="match status" value="1"/>
</dbReference>
<dbReference type="STRING" id="395493.BegalDRAFT_1301"/>
<dbReference type="OrthoDB" id="63332at2"/>
<feature type="domain" description="HTH tetR-type" evidence="5">
    <location>
        <begin position="7"/>
        <end position="67"/>
    </location>
</feature>
<evidence type="ECO:0000259" key="5">
    <source>
        <dbReference type="PROSITE" id="PS50977"/>
    </source>
</evidence>
<dbReference type="Pfam" id="PF00440">
    <property type="entry name" value="TetR_N"/>
    <property type="match status" value="1"/>
</dbReference>
<keyword evidence="7" id="KW-1185">Reference proteome</keyword>
<keyword evidence="2 4" id="KW-0238">DNA-binding</keyword>
<dbReference type="HOGENOM" id="CLU_069356_12_9_6"/>
<keyword evidence="1" id="KW-0805">Transcription regulation</keyword>
<dbReference type="AlphaFoldDB" id="I3CF04"/>
<reference evidence="6 7" key="1">
    <citation type="submission" date="2011-11" db="EMBL/GenBank/DDBJ databases">
        <title>Improved High-Quality Draft sequence of Beggiatoa alba B18lD.</title>
        <authorList>
            <consortium name="US DOE Joint Genome Institute"/>
            <person name="Lucas S."/>
            <person name="Han J."/>
            <person name="Lapidus A."/>
            <person name="Cheng J.-F."/>
            <person name="Goodwin L."/>
            <person name="Pitluck S."/>
            <person name="Peters L."/>
            <person name="Mikhailova N."/>
            <person name="Held B."/>
            <person name="Detter J.C."/>
            <person name="Han C."/>
            <person name="Tapia R."/>
            <person name="Land M."/>
            <person name="Hauser L."/>
            <person name="Kyrpides N."/>
            <person name="Ivanova N."/>
            <person name="Pagani I."/>
            <person name="Samuel K."/>
            <person name="Teske A."/>
            <person name="Mueller J."/>
            <person name="Woyke T."/>
        </authorList>
    </citation>
    <scope>NUCLEOTIDE SEQUENCE [LARGE SCALE GENOMIC DNA]</scope>
    <source>
        <strain evidence="6 7">B18LD</strain>
    </source>
</reference>
<dbReference type="InterPro" id="IPR001647">
    <property type="entry name" value="HTH_TetR"/>
</dbReference>
<evidence type="ECO:0000256" key="3">
    <source>
        <dbReference type="ARBA" id="ARBA00023163"/>
    </source>
</evidence>
<gene>
    <name evidence="6" type="ORF">BegalDRAFT_1301</name>
</gene>
<dbReference type="Proteomes" id="UP000005744">
    <property type="component" value="Unassembled WGS sequence"/>
</dbReference>
<dbReference type="SUPFAM" id="SSF46689">
    <property type="entry name" value="Homeodomain-like"/>
    <property type="match status" value="1"/>
</dbReference>
<dbReference type="PRINTS" id="PR00455">
    <property type="entry name" value="HTHTETR"/>
</dbReference>
<keyword evidence="3" id="KW-0804">Transcription</keyword>
<dbReference type="Gene3D" id="1.10.357.10">
    <property type="entry name" value="Tetracycline Repressor, domain 2"/>
    <property type="match status" value="1"/>
</dbReference>
<evidence type="ECO:0000256" key="1">
    <source>
        <dbReference type="ARBA" id="ARBA00023015"/>
    </source>
</evidence>
<name>I3CF04_9GAMM</name>
<sequence length="201" mass="22903">MNDKPCDDKRRRILDATHKLIVRNGLHGTSMSMIVKASGVPMGTIYRYFKDKETLINELHYESVQQVAHYICKDLDNNLPLRQQLEILINNIIDCNEAYPDRFLIKAILDMVPNKPADDIEFLDKTFLPVITFGLQGLEQGIFKPLPVDVLLSLGLGPLEWYFHIRKGNLQGLTPEQRTLFVQACWDALVLNPHSSEGQSS</sequence>
<evidence type="ECO:0000313" key="7">
    <source>
        <dbReference type="Proteomes" id="UP000005744"/>
    </source>
</evidence>
<dbReference type="EMBL" id="JH600070">
    <property type="protein sequence ID" value="EIJ42197.1"/>
    <property type="molecule type" value="Genomic_DNA"/>
</dbReference>
<dbReference type="InterPro" id="IPR054422">
    <property type="entry name" value="TetR-like_HI_0893_C"/>
</dbReference>
<dbReference type="Pfam" id="PF22604">
    <property type="entry name" value="TetR_HI_0893_C"/>
    <property type="match status" value="1"/>
</dbReference>
<evidence type="ECO:0000313" key="6">
    <source>
        <dbReference type="EMBL" id="EIJ42197.1"/>
    </source>
</evidence>
<dbReference type="PANTHER" id="PTHR47506:SF1">
    <property type="entry name" value="HTH-TYPE TRANSCRIPTIONAL REGULATOR YJDC"/>
    <property type="match status" value="1"/>
</dbReference>